<dbReference type="OrthoDB" id="10003345at2759"/>
<evidence type="ECO:0000256" key="2">
    <source>
        <dbReference type="SAM" id="MobiDB-lite"/>
    </source>
</evidence>
<dbReference type="GO" id="GO:0005737">
    <property type="term" value="C:cytoplasm"/>
    <property type="evidence" value="ECO:0007669"/>
    <property type="project" value="TreeGrafter"/>
</dbReference>
<accession>A0A9D3NI32</accession>
<comment type="caution">
    <text evidence="3">The sequence shown here is derived from an EMBL/GenBank/DDBJ whole genome shotgun (WGS) entry which is preliminary data.</text>
</comment>
<dbReference type="PANTHER" id="PTHR14388">
    <property type="entry name" value="T CELL-SPECIFIC ADAPTER PROTEIN TSAD"/>
    <property type="match status" value="1"/>
</dbReference>
<reference evidence="3 4" key="1">
    <citation type="submission" date="2021-06" db="EMBL/GenBank/DDBJ databases">
        <title>Chromosome-level genome assembly of the red-tail catfish (Hemibagrus wyckioides).</title>
        <authorList>
            <person name="Shao F."/>
        </authorList>
    </citation>
    <scope>NUCLEOTIDE SEQUENCE [LARGE SCALE GENOMIC DNA]</scope>
    <source>
        <strain evidence="3">EC202008001</strain>
        <tissue evidence="3">Blood</tissue>
    </source>
</reference>
<keyword evidence="4" id="KW-1185">Reference proteome</keyword>
<organism evidence="3 4">
    <name type="scientific">Hemibagrus wyckioides</name>
    <dbReference type="NCBI Taxonomy" id="337641"/>
    <lineage>
        <taxon>Eukaryota</taxon>
        <taxon>Metazoa</taxon>
        <taxon>Chordata</taxon>
        <taxon>Craniata</taxon>
        <taxon>Vertebrata</taxon>
        <taxon>Euteleostomi</taxon>
        <taxon>Actinopterygii</taxon>
        <taxon>Neopterygii</taxon>
        <taxon>Teleostei</taxon>
        <taxon>Ostariophysi</taxon>
        <taxon>Siluriformes</taxon>
        <taxon>Bagridae</taxon>
        <taxon>Hemibagrus</taxon>
    </lineage>
</organism>
<name>A0A9D3NI32_9TELE</name>
<feature type="compositionally biased region" description="Basic and acidic residues" evidence="2">
    <location>
        <begin position="37"/>
        <end position="53"/>
    </location>
</feature>
<evidence type="ECO:0008006" key="5">
    <source>
        <dbReference type="Google" id="ProtNLM"/>
    </source>
</evidence>
<protein>
    <recommendedName>
        <fullName evidence="5">SH2 domain containing 4A</fullName>
    </recommendedName>
</protein>
<feature type="region of interest" description="Disordered" evidence="2">
    <location>
        <begin position="37"/>
        <end position="64"/>
    </location>
</feature>
<feature type="region of interest" description="Disordered" evidence="2">
    <location>
        <begin position="278"/>
        <end position="306"/>
    </location>
</feature>
<evidence type="ECO:0000313" key="3">
    <source>
        <dbReference type="EMBL" id="KAG7321390.1"/>
    </source>
</evidence>
<sequence>MLQQILKEMYIDPDVLDALNEEQKKTLFLKMRQEQVRRWKEREEKLEREEPRKPKPRPAHSKSVSWLLGCDGDVQVIVIGEMDEFKSSKILRSGFGERKAASLRNYSHGQESSLKSNLVNRPSTEPVRSGRENLPPKALSGVQLNFRENSEEVRTLPPPQVAACEPTPASPDESVKETEEEDDSDDPVDDTIALSSICYRPHLMSASVLHSLTPQDTQQETTPLSITSRIHSVEASEPHISRGKDFRVMSASKRTEFGVGGENRTGRGRVAELMKTFSVSSDSTGSQPIPRSNKPPIPNKPGYLQHLPSHSFRLRLGQSHMRGRTHLKMSPVHSNK</sequence>
<gene>
    <name evidence="3" type="ORF">KOW79_015805</name>
</gene>
<feature type="compositionally biased region" description="Polar residues" evidence="2">
    <location>
        <begin position="104"/>
        <end position="123"/>
    </location>
</feature>
<dbReference type="EMBL" id="JAHKSW010000018">
    <property type="protein sequence ID" value="KAG7321390.1"/>
    <property type="molecule type" value="Genomic_DNA"/>
</dbReference>
<dbReference type="PANTHER" id="PTHR14388:SF5">
    <property type="entry name" value="SH2 DOMAIN-CONTAINING PROTEIN 4A"/>
    <property type="match status" value="1"/>
</dbReference>
<evidence type="ECO:0000313" key="4">
    <source>
        <dbReference type="Proteomes" id="UP000824219"/>
    </source>
</evidence>
<proteinExistence type="predicted"/>
<feature type="region of interest" description="Disordered" evidence="2">
    <location>
        <begin position="150"/>
        <end position="189"/>
    </location>
</feature>
<feature type="region of interest" description="Disordered" evidence="2">
    <location>
        <begin position="103"/>
        <end position="138"/>
    </location>
</feature>
<dbReference type="Proteomes" id="UP000824219">
    <property type="component" value="Linkage Group LG18"/>
</dbReference>
<feature type="compositionally biased region" description="Polar residues" evidence="2">
    <location>
        <begin position="278"/>
        <end position="290"/>
    </location>
</feature>
<dbReference type="AlphaFoldDB" id="A0A9D3NI32"/>
<evidence type="ECO:0000256" key="1">
    <source>
        <dbReference type="ARBA" id="ARBA00022999"/>
    </source>
</evidence>
<feature type="compositionally biased region" description="Acidic residues" evidence="2">
    <location>
        <begin position="178"/>
        <end position="189"/>
    </location>
</feature>
<keyword evidence="1" id="KW-0727">SH2 domain</keyword>